<feature type="compositionally biased region" description="Gly residues" evidence="1">
    <location>
        <begin position="53"/>
        <end position="62"/>
    </location>
</feature>
<evidence type="ECO:0000313" key="2">
    <source>
        <dbReference type="EMBL" id="RKO97914.1"/>
    </source>
</evidence>
<dbReference type="Proteomes" id="UP000274922">
    <property type="component" value="Unassembled WGS sequence"/>
</dbReference>
<dbReference type="AlphaFoldDB" id="A0A4P9XCY3"/>
<sequence>MVELDRMPSPQSSPSSFQVDDPYAQLSQAIKDEDAVWTQRPHHHAPHSSATAVGGGGVGGAEVTGMPRLSTPSSPCLSSVSSLSTFGTATGDSTPASEHAPSVAHLPWHTLDRRSSWSRRSSARSSVFGTASSHYPSLPRFRTTTSQHTASPHHHGAAAVRHAATPTSDSASATSAAAGGTPPHHAAIPRFTHRIAAWLQKHTQASPARDDSVEAPAAAQDRLHRSRRRRGHGAALPHDAASQTADSSTTTTSLSSSTSPAGSRSGSGSGASGLGGSGSAGVGSAISPESTAKARPLSSHGAFPAGLPISGPIAIRPITAAMPLGYTSPELAPDVDRERTPRSAVLVGGWSRRARRHDLAEGLLGRGPPLSPSERARQVARQMACEPEAPMSPLPLSATGHALA</sequence>
<gene>
    <name evidence="2" type="ORF">CAUPRSCDRAFT_10446</name>
    <name evidence="3" type="ORF">CXG81DRAFT_17167</name>
</gene>
<feature type="region of interest" description="Disordered" evidence="1">
    <location>
        <begin position="1"/>
        <end position="82"/>
    </location>
</feature>
<dbReference type="EMBL" id="ML014125">
    <property type="protein sequence ID" value="RKP03318.1"/>
    <property type="molecule type" value="Genomic_DNA"/>
</dbReference>
<evidence type="ECO:0000313" key="3">
    <source>
        <dbReference type="EMBL" id="RKP03318.1"/>
    </source>
</evidence>
<reference evidence="3" key="2">
    <citation type="submission" date="2018-04" db="EMBL/GenBank/DDBJ databases">
        <title>Leveraging single-cell genomics to expand the Fungal Tree of Life.</title>
        <authorList>
            <consortium name="DOE Joint Genome Institute"/>
            <person name="Ahrendt S.R."/>
            <person name="Quandt C.A."/>
            <person name="Ciobanu D."/>
            <person name="Clum A."/>
            <person name="Salamov A."/>
            <person name="Andreopoulos B."/>
            <person name="Cheng J.-F."/>
            <person name="Woyke T."/>
            <person name="Pelin A."/>
            <person name="Henrissat B."/>
            <person name="Benny G.L."/>
            <person name="Smith M.E."/>
            <person name="James T.Y."/>
            <person name="Grigoriev I.V."/>
        </authorList>
    </citation>
    <scope>NUCLEOTIDE SEQUENCE</scope>
    <source>
        <strain evidence="3">ATCC 52028</strain>
    </source>
</reference>
<protein>
    <submittedName>
        <fullName evidence="3">Uncharacterized protein</fullName>
    </submittedName>
</protein>
<feature type="compositionally biased region" description="Low complexity" evidence="1">
    <location>
        <begin position="233"/>
        <end position="264"/>
    </location>
</feature>
<dbReference type="Proteomes" id="UP000268535">
    <property type="component" value="Unassembled WGS sequence"/>
</dbReference>
<evidence type="ECO:0000313" key="4">
    <source>
        <dbReference type="Proteomes" id="UP000268535"/>
    </source>
</evidence>
<keyword evidence="5" id="KW-1185">Reference proteome</keyword>
<feature type="region of interest" description="Disordered" evidence="1">
    <location>
        <begin position="113"/>
        <end position="186"/>
    </location>
</feature>
<evidence type="ECO:0000256" key="1">
    <source>
        <dbReference type="SAM" id="MobiDB-lite"/>
    </source>
</evidence>
<feature type="compositionally biased region" description="Gly residues" evidence="1">
    <location>
        <begin position="265"/>
        <end position="281"/>
    </location>
</feature>
<feature type="compositionally biased region" description="Low complexity" evidence="1">
    <location>
        <begin position="157"/>
        <end position="186"/>
    </location>
</feature>
<feature type="region of interest" description="Disordered" evidence="1">
    <location>
        <begin position="381"/>
        <end position="404"/>
    </location>
</feature>
<reference evidence="4 5" key="1">
    <citation type="journal article" date="2018" name="Nat. Microbiol.">
        <title>Leveraging single-cell genomics to expand the fungal tree of life.</title>
        <authorList>
            <person name="Ahrendt S.R."/>
            <person name="Quandt C.A."/>
            <person name="Ciobanu D."/>
            <person name="Clum A."/>
            <person name="Salamov A."/>
            <person name="Andreopoulos B."/>
            <person name="Cheng J.F."/>
            <person name="Woyke T."/>
            <person name="Pelin A."/>
            <person name="Henrissat B."/>
            <person name="Reynolds N.K."/>
            <person name="Benny G.L."/>
            <person name="Smith M.E."/>
            <person name="James T.Y."/>
            <person name="Grigoriev I.V."/>
        </authorList>
    </citation>
    <scope>NUCLEOTIDE SEQUENCE [LARGE SCALE GENOMIC DNA]</scope>
    <source>
        <strain evidence="4 5">ATCC 52028</strain>
    </source>
</reference>
<organism evidence="3 5">
    <name type="scientific">Caulochytrium protostelioides</name>
    <dbReference type="NCBI Taxonomy" id="1555241"/>
    <lineage>
        <taxon>Eukaryota</taxon>
        <taxon>Fungi</taxon>
        <taxon>Fungi incertae sedis</taxon>
        <taxon>Chytridiomycota</taxon>
        <taxon>Chytridiomycota incertae sedis</taxon>
        <taxon>Chytridiomycetes</taxon>
        <taxon>Caulochytriales</taxon>
        <taxon>Caulochytriaceae</taxon>
        <taxon>Caulochytrium</taxon>
    </lineage>
</organism>
<dbReference type="EMBL" id="ML009143">
    <property type="protein sequence ID" value="RKO97914.1"/>
    <property type="molecule type" value="Genomic_DNA"/>
</dbReference>
<evidence type="ECO:0000313" key="5">
    <source>
        <dbReference type="Proteomes" id="UP000274922"/>
    </source>
</evidence>
<proteinExistence type="predicted"/>
<feature type="region of interest" description="Disordered" evidence="1">
    <location>
        <begin position="201"/>
        <end position="298"/>
    </location>
</feature>
<reference evidence="2" key="3">
    <citation type="submission" date="2018-08" db="EMBL/GenBank/DDBJ databases">
        <title>Leveraging single-cell genomics to expand the Fungal Tree of Life.</title>
        <authorList>
            <consortium name="DOE Joint Genome Institute"/>
            <person name="Ahrendt S.R."/>
            <person name="Quandt C.A."/>
            <person name="Ciobanu D."/>
            <person name="Clum A."/>
            <person name="Salamov A."/>
            <person name="Andreopoulos B."/>
            <person name="Cheng J.-F."/>
            <person name="Woyke T."/>
            <person name="Pelin A."/>
            <person name="Henrissat B."/>
            <person name="Reynolds N."/>
            <person name="Benny G.L."/>
            <person name="Smith M.E."/>
            <person name="James T.Y."/>
            <person name="Grigoriev I.V."/>
        </authorList>
    </citation>
    <scope>NUCLEOTIDE SEQUENCE</scope>
    <source>
        <strain evidence="2">ATCC 52028</strain>
    </source>
</reference>
<accession>A0A4P9XCY3</accession>
<name>A0A4P9XCY3_9FUNG</name>
<feature type="compositionally biased region" description="Low complexity" evidence="1">
    <location>
        <begin position="63"/>
        <end position="82"/>
    </location>
</feature>